<organism evidence="2">
    <name type="scientific">Hydroides elegans</name>
    <name type="common">Polychaete tubeworm</name>
    <dbReference type="NCBI Taxonomy" id="216498"/>
    <lineage>
        <taxon>Eukaryota</taxon>
        <taxon>Metazoa</taxon>
        <taxon>Spiralia</taxon>
        <taxon>Lophotrochozoa</taxon>
        <taxon>Annelida</taxon>
        <taxon>Polychaeta</taxon>
        <taxon>Sedentaria</taxon>
        <taxon>Canalipalpata</taxon>
        <taxon>Sabellida</taxon>
        <taxon>Serpulidae</taxon>
        <taxon>Hydroides</taxon>
    </lineage>
</organism>
<dbReference type="InterPro" id="IPR006721">
    <property type="entry name" value="ATP_synth_F1_esu_mt"/>
</dbReference>
<dbReference type="GO" id="GO:0046933">
    <property type="term" value="F:proton-transporting ATP synthase activity, rotational mechanism"/>
    <property type="evidence" value="ECO:0007669"/>
    <property type="project" value="InterPro"/>
</dbReference>
<dbReference type="CDD" id="cd12153">
    <property type="entry name" value="F1-ATPase_epsilon"/>
    <property type="match status" value="1"/>
</dbReference>
<dbReference type="GO" id="GO:0045259">
    <property type="term" value="C:proton-transporting ATP synthase complex"/>
    <property type="evidence" value="ECO:0007669"/>
    <property type="project" value="InterPro"/>
</dbReference>
<reference evidence="2" key="1">
    <citation type="journal article" date="2009" name="Mar. Biotechnol.">
        <title>Inhibitory effects of a branched-chain fatty acid on larval settlement of the polychaete Hydroides elegans.</title>
        <authorList>
            <person name="Xu Y."/>
            <person name="Li H."/>
            <person name="Li X."/>
            <person name="Xiao X."/>
            <person name="Qian P.-Y."/>
        </authorList>
    </citation>
    <scope>NUCLEOTIDE SEQUENCE</scope>
</reference>
<protein>
    <submittedName>
        <fullName evidence="2">Putative epsilon subunit of ATP synthetase</fullName>
    </submittedName>
</protein>
<comment type="similarity">
    <text evidence="1">Belongs to the eukaryotic ATPase epsilon family.</text>
</comment>
<sequence length="54" mass="6217">MSFWRAAGLNYVRYSQLCAMAVRRGLKPEAQAEAMKRDVTTIKAIKWKDGKAYH</sequence>
<dbReference type="SUPFAM" id="SSF48690">
    <property type="entry name" value="Epsilon subunit of mitochondrial F1F0-ATP synthase"/>
    <property type="match status" value="1"/>
</dbReference>
<dbReference type="PANTHER" id="PTHR12448">
    <property type="entry name" value="ATP SYNTHASE EPSILON CHAIN, MITOCHONDRIAL"/>
    <property type="match status" value="1"/>
</dbReference>
<dbReference type="InterPro" id="IPR036742">
    <property type="entry name" value="ATP_synth_F1_esu_sf_mt"/>
</dbReference>
<accession>A5LIM6</accession>
<dbReference type="PANTHER" id="PTHR12448:SF0">
    <property type="entry name" value="ATP SYNTHASE SUBUNIT EPSILON, MITOCHONDRIAL"/>
    <property type="match status" value="1"/>
</dbReference>
<evidence type="ECO:0000313" key="2">
    <source>
        <dbReference type="EMBL" id="BAF63848.1"/>
    </source>
</evidence>
<name>A5LIM6_HYDEL</name>
<dbReference type="Gene3D" id="1.10.1620.20">
    <property type="entry name" value="ATP synthase, F1 complex, epsilon subunit superfamily, mitochondrial"/>
    <property type="match status" value="1"/>
</dbReference>
<dbReference type="AlphaFoldDB" id="A5LIM6"/>
<dbReference type="EMBL" id="AB308067">
    <property type="protein sequence ID" value="BAF63848.1"/>
    <property type="molecule type" value="mRNA"/>
</dbReference>
<dbReference type="GO" id="GO:0042776">
    <property type="term" value="P:proton motive force-driven mitochondrial ATP synthesis"/>
    <property type="evidence" value="ECO:0007669"/>
    <property type="project" value="TreeGrafter"/>
</dbReference>
<dbReference type="GO" id="GO:0005743">
    <property type="term" value="C:mitochondrial inner membrane"/>
    <property type="evidence" value="ECO:0007669"/>
    <property type="project" value="InterPro"/>
</dbReference>
<proteinExistence type="evidence at transcript level"/>
<evidence type="ECO:0000256" key="1">
    <source>
        <dbReference type="ARBA" id="ARBA00009502"/>
    </source>
</evidence>
<dbReference type="Pfam" id="PF04627">
    <property type="entry name" value="ATP-synt_Eps"/>
    <property type="match status" value="1"/>
</dbReference>